<dbReference type="RefSeq" id="XP_003954858.1">
    <property type="nucleotide sequence ID" value="XM_003954809.1"/>
</dbReference>
<keyword evidence="7" id="KW-1185">Reference proteome</keyword>
<evidence type="ECO:0000256" key="1">
    <source>
        <dbReference type="ARBA" id="ARBA00007594"/>
    </source>
</evidence>
<proteinExistence type="inferred from homology"/>
<dbReference type="Gene3D" id="3.30.1390.20">
    <property type="entry name" value="Ribosomal protein L30, ferredoxin-like fold domain"/>
    <property type="match status" value="1"/>
</dbReference>
<evidence type="ECO:0000313" key="6">
    <source>
        <dbReference type="EMBL" id="CCF55723.1"/>
    </source>
</evidence>
<dbReference type="KEGG" id="kaf:KAFR_0A02870"/>
<dbReference type="FunCoup" id="H2AMX3">
    <property type="interactions" value="222"/>
</dbReference>
<accession>H2AMX3</accession>
<dbReference type="InterPro" id="IPR036919">
    <property type="entry name" value="Ribo_uL30_ferredoxin-like_sf"/>
</dbReference>
<dbReference type="SUPFAM" id="SSF55129">
    <property type="entry name" value="Ribosomal protein L30p/L7e"/>
    <property type="match status" value="1"/>
</dbReference>
<dbReference type="Proteomes" id="UP000005220">
    <property type="component" value="Chromosome 1"/>
</dbReference>
<dbReference type="CDD" id="cd00355">
    <property type="entry name" value="Ribosomal_L30_like"/>
    <property type="match status" value="1"/>
</dbReference>
<organism evidence="6 7">
    <name type="scientific">Kazachstania africana (strain ATCC 22294 / BCRC 22015 / CBS 2517 / CECT 1963 / NBRC 1671 / NRRL Y-8276)</name>
    <name type="common">Yeast</name>
    <name type="synonym">Kluyveromyces africanus</name>
    <dbReference type="NCBI Taxonomy" id="1071382"/>
    <lineage>
        <taxon>Eukaryota</taxon>
        <taxon>Fungi</taxon>
        <taxon>Dikarya</taxon>
        <taxon>Ascomycota</taxon>
        <taxon>Saccharomycotina</taxon>
        <taxon>Saccharomycetes</taxon>
        <taxon>Saccharomycetales</taxon>
        <taxon>Saccharomycetaceae</taxon>
        <taxon>Kazachstania</taxon>
    </lineage>
</organism>
<evidence type="ECO:0000256" key="2">
    <source>
        <dbReference type="ARBA" id="ARBA00022980"/>
    </source>
</evidence>
<name>H2AMX3_KAZAF</name>
<feature type="domain" description="Large ribosomal subunit protein uL30-like ferredoxin-like fold" evidence="5">
    <location>
        <begin position="4"/>
        <end position="54"/>
    </location>
</feature>
<reference evidence="6 7" key="1">
    <citation type="journal article" date="2011" name="Proc. Natl. Acad. Sci. U.S.A.">
        <title>Evolutionary erosion of yeast sex chromosomes by mating-type switching accidents.</title>
        <authorList>
            <person name="Gordon J.L."/>
            <person name="Armisen D."/>
            <person name="Proux-Wera E."/>
            <person name="Oheigeartaigh S.S."/>
            <person name="Byrne K.P."/>
            <person name="Wolfe K.H."/>
        </authorList>
    </citation>
    <scope>NUCLEOTIDE SEQUENCE [LARGE SCALE GENOMIC DNA]</scope>
    <source>
        <strain evidence="7">ATCC 22294 / BCRC 22015 / CBS 2517 / CECT 1963 / NBRC 1671 / NRRL Y-8276</strain>
    </source>
</reference>
<dbReference type="InterPro" id="IPR005996">
    <property type="entry name" value="Ribosomal_uL30_bac-type"/>
</dbReference>
<dbReference type="EMBL" id="HE650821">
    <property type="protein sequence ID" value="CCF55723.1"/>
    <property type="molecule type" value="Genomic_DNA"/>
</dbReference>
<evidence type="ECO:0000259" key="5">
    <source>
        <dbReference type="Pfam" id="PF00327"/>
    </source>
</evidence>
<evidence type="ECO:0000256" key="4">
    <source>
        <dbReference type="ARBA" id="ARBA00035281"/>
    </source>
</evidence>
<sequence>MVYYRATLVRSLIGLPKTTRTIVKTLGFTKRGSTIYRKVTPAITGSLLKVKELISLKLTEKSVTKAEQREIRKSNPGYIVEKRIP</sequence>
<dbReference type="GeneID" id="13887084"/>
<gene>
    <name evidence="6" type="primary">KAFR0A02870</name>
    <name evidence="6" type="ORF">KAFR_0A02870</name>
</gene>
<comment type="similarity">
    <text evidence="1">Belongs to the universal ribosomal protein uL30 family.</text>
</comment>
<keyword evidence="2" id="KW-0689">Ribosomal protein</keyword>
<dbReference type="PANTHER" id="PTHR15892">
    <property type="entry name" value="MITOCHONDRIAL RIBOSOMAL PROTEIN L30"/>
    <property type="match status" value="1"/>
</dbReference>
<dbReference type="GO" id="GO:0005762">
    <property type="term" value="C:mitochondrial large ribosomal subunit"/>
    <property type="evidence" value="ECO:0007669"/>
    <property type="project" value="EnsemblFungi"/>
</dbReference>
<dbReference type="STRING" id="1071382.H2AMX3"/>
<dbReference type="eggNOG" id="ENOG502S7S3">
    <property type="taxonomic scope" value="Eukaryota"/>
</dbReference>
<keyword evidence="3" id="KW-0687">Ribonucleoprotein</keyword>
<dbReference type="GO" id="GO:0006412">
    <property type="term" value="P:translation"/>
    <property type="evidence" value="ECO:0007669"/>
    <property type="project" value="InterPro"/>
</dbReference>
<dbReference type="PANTHER" id="PTHR15892:SF2">
    <property type="entry name" value="LARGE RIBOSOMAL SUBUNIT PROTEIN UL30M"/>
    <property type="match status" value="1"/>
</dbReference>
<dbReference type="InParanoid" id="H2AMX3"/>
<evidence type="ECO:0000256" key="3">
    <source>
        <dbReference type="ARBA" id="ARBA00023274"/>
    </source>
</evidence>
<protein>
    <recommendedName>
        <fullName evidence="4">Large ribosomal subunit protein uL30m</fullName>
    </recommendedName>
</protein>
<dbReference type="Pfam" id="PF00327">
    <property type="entry name" value="Ribosomal_L30"/>
    <property type="match status" value="1"/>
</dbReference>
<dbReference type="AlphaFoldDB" id="H2AMX3"/>
<dbReference type="HOGENOM" id="CLU_131047_0_2_1"/>
<dbReference type="OrthoDB" id="509901at2759"/>
<evidence type="ECO:0000313" key="7">
    <source>
        <dbReference type="Proteomes" id="UP000005220"/>
    </source>
</evidence>
<dbReference type="GO" id="GO:0003735">
    <property type="term" value="F:structural constituent of ribosome"/>
    <property type="evidence" value="ECO:0007669"/>
    <property type="project" value="EnsemblFungi"/>
</dbReference>
<dbReference type="NCBIfam" id="TIGR01308">
    <property type="entry name" value="rpmD_bact"/>
    <property type="match status" value="1"/>
</dbReference>
<dbReference type="InterPro" id="IPR016082">
    <property type="entry name" value="Ribosomal_uL30_ferredoxin-like"/>
</dbReference>